<dbReference type="AlphaFoldDB" id="A0A0E9RJA4"/>
<organism evidence="1">
    <name type="scientific">Anguilla anguilla</name>
    <name type="common">European freshwater eel</name>
    <name type="synonym">Muraena anguilla</name>
    <dbReference type="NCBI Taxonomy" id="7936"/>
    <lineage>
        <taxon>Eukaryota</taxon>
        <taxon>Metazoa</taxon>
        <taxon>Chordata</taxon>
        <taxon>Craniata</taxon>
        <taxon>Vertebrata</taxon>
        <taxon>Euteleostomi</taxon>
        <taxon>Actinopterygii</taxon>
        <taxon>Neopterygii</taxon>
        <taxon>Teleostei</taxon>
        <taxon>Anguilliformes</taxon>
        <taxon>Anguillidae</taxon>
        <taxon>Anguilla</taxon>
    </lineage>
</organism>
<reference evidence="1" key="1">
    <citation type="submission" date="2014-11" db="EMBL/GenBank/DDBJ databases">
        <authorList>
            <person name="Amaro Gonzalez C."/>
        </authorList>
    </citation>
    <scope>NUCLEOTIDE SEQUENCE</scope>
</reference>
<evidence type="ECO:0000313" key="1">
    <source>
        <dbReference type="EMBL" id="JAH28540.1"/>
    </source>
</evidence>
<accession>A0A0E9RJA4</accession>
<sequence length="56" mass="6411">MIRKIVYCNKDGDFMMCLGYRPPISKAGRMPQKSLNSSIFSDFHGFGSFWMVACHC</sequence>
<dbReference type="EMBL" id="GBXM01080037">
    <property type="protein sequence ID" value="JAH28540.1"/>
    <property type="molecule type" value="Transcribed_RNA"/>
</dbReference>
<proteinExistence type="predicted"/>
<name>A0A0E9RJA4_ANGAN</name>
<protein>
    <submittedName>
        <fullName evidence="1">Uncharacterized protein</fullName>
    </submittedName>
</protein>
<reference evidence="1" key="2">
    <citation type="journal article" date="2015" name="Fish Shellfish Immunol.">
        <title>Early steps in the European eel (Anguilla anguilla)-Vibrio vulnificus interaction in the gills: Role of the RtxA13 toxin.</title>
        <authorList>
            <person name="Callol A."/>
            <person name="Pajuelo D."/>
            <person name="Ebbesson L."/>
            <person name="Teles M."/>
            <person name="MacKenzie S."/>
            <person name="Amaro C."/>
        </authorList>
    </citation>
    <scope>NUCLEOTIDE SEQUENCE</scope>
</reference>